<keyword evidence="1" id="KW-1133">Transmembrane helix</keyword>
<feature type="transmembrane region" description="Helical" evidence="1">
    <location>
        <begin position="12"/>
        <end position="33"/>
    </location>
</feature>
<keyword evidence="1" id="KW-0472">Membrane</keyword>
<reference evidence="2" key="2">
    <citation type="journal article" date="2015" name="Fish Shellfish Immunol.">
        <title>Early steps in the European eel (Anguilla anguilla)-Vibrio vulnificus interaction in the gills: Role of the RtxA13 toxin.</title>
        <authorList>
            <person name="Callol A."/>
            <person name="Pajuelo D."/>
            <person name="Ebbesson L."/>
            <person name="Teles M."/>
            <person name="MacKenzie S."/>
            <person name="Amaro C."/>
        </authorList>
    </citation>
    <scope>NUCLEOTIDE SEQUENCE</scope>
</reference>
<evidence type="ECO:0000313" key="2">
    <source>
        <dbReference type="EMBL" id="JAH35224.1"/>
    </source>
</evidence>
<dbReference type="EMBL" id="GBXM01073353">
    <property type="protein sequence ID" value="JAH35224.1"/>
    <property type="molecule type" value="Transcribed_RNA"/>
</dbReference>
<accession>A0A0E9S1D3</accession>
<keyword evidence="1" id="KW-0812">Transmembrane</keyword>
<proteinExistence type="predicted"/>
<organism evidence="2">
    <name type="scientific">Anguilla anguilla</name>
    <name type="common">European freshwater eel</name>
    <name type="synonym">Muraena anguilla</name>
    <dbReference type="NCBI Taxonomy" id="7936"/>
    <lineage>
        <taxon>Eukaryota</taxon>
        <taxon>Metazoa</taxon>
        <taxon>Chordata</taxon>
        <taxon>Craniata</taxon>
        <taxon>Vertebrata</taxon>
        <taxon>Euteleostomi</taxon>
        <taxon>Actinopterygii</taxon>
        <taxon>Neopterygii</taxon>
        <taxon>Teleostei</taxon>
        <taxon>Anguilliformes</taxon>
        <taxon>Anguillidae</taxon>
        <taxon>Anguilla</taxon>
    </lineage>
</organism>
<protein>
    <submittedName>
        <fullName evidence="2">Uncharacterized protein</fullName>
    </submittedName>
</protein>
<reference evidence="2" key="1">
    <citation type="submission" date="2014-11" db="EMBL/GenBank/DDBJ databases">
        <authorList>
            <person name="Amaro Gonzalez C."/>
        </authorList>
    </citation>
    <scope>NUCLEOTIDE SEQUENCE</scope>
</reference>
<sequence length="36" mass="3822">MTVTKWSPQALASSQSSIIIFSLIIASAPISSWKGD</sequence>
<name>A0A0E9S1D3_ANGAN</name>
<evidence type="ECO:0000256" key="1">
    <source>
        <dbReference type="SAM" id="Phobius"/>
    </source>
</evidence>
<dbReference type="AlphaFoldDB" id="A0A0E9S1D3"/>